<organism evidence="2 3">
    <name type="scientific">Rangifer tarandus platyrhynchus</name>
    <name type="common">Svalbard reindeer</name>
    <dbReference type="NCBI Taxonomy" id="3082113"/>
    <lineage>
        <taxon>Eukaryota</taxon>
        <taxon>Metazoa</taxon>
        <taxon>Chordata</taxon>
        <taxon>Craniata</taxon>
        <taxon>Vertebrata</taxon>
        <taxon>Euteleostomi</taxon>
        <taxon>Mammalia</taxon>
        <taxon>Eutheria</taxon>
        <taxon>Laurasiatheria</taxon>
        <taxon>Artiodactyla</taxon>
        <taxon>Ruminantia</taxon>
        <taxon>Pecora</taxon>
        <taxon>Cervidae</taxon>
        <taxon>Odocoileinae</taxon>
        <taxon>Rangifer</taxon>
    </lineage>
</organism>
<feature type="region of interest" description="Disordered" evidence="1">
    <location>
        <begin position="1"/>
        <end position="29"/>
    </location>
</feature>
<gene>
    <name evidence="2" type="ORF">MRATA1EN1_LOCUS1561</name>
</gene>
<name>A0ABN8XT96_RANTA</name>
<dbReference type="EMBL" id="OX459937">
    <property type="protein sequence ID" value="CAI9152599.1"/>
    <property type="molecule type" value="Genomic_DNA"/>
</dbReference>
<reference evidence="2" key="1">
    <citation type="submission" date="2023-04" db="EMBL/GenBank/DDBJ databases">
        <authorList>
            <consortium name="ELIXIR-Norway"/>
        </authorList>
    </citation>
    <scope>NUCLEOTIDE SEQUENCE [LARGE SCALE GENOMIC DNA]</scope>
</reference>
<keyword evidence="3" id="KW-1185">Reference proteome</keyword>
<sequence length="168" mass="17751">MSSPHPLPREDPPNRPRLSPVGSRRHAGEAAARLLRTLGGAPRLPGLARFPRTSRVRLPASESRRLQPLWTGDLEPAGRCVSSRTMRLAASPRDGGREGGPRSAPKVRARAGLAALFLPGHPETGEADPAPNTMPQPAGGSETRPLTTSTGSGRRDRKWQGGDSAALA</sequence>
<evidence type="ECO:0000313" key="3">
    <source>
        <dbReference type="Proteomes" id="UP001176941"/>
    </source>
</evidence>
<accession>A0ABN8XT96</accession>
<evidence type="ECO:0000313" key="2">
    <source>
        <dbReference type="EMBL" id="CAI9152599.1"/>
    </source>
</evidence>
<dbReference type="Proteomes" id="UP001176941">
    <property type="component" value="Chromosome 1"/>
</dbReference>
<protein>
    <submittedName>
        <fullName evidence="2">Uncharacterized protein</fullName>
    </submittedName>
</protein>
<feature type="region of interest" description="Disordered" evidence="1">
    <location>
        <begin position="82"/>
        <end position="168"/>
    </location>
</feature>
<proteinExistence type="predicted"/>
<evidence type="ECO:0000256" key="1">
    <source>
        <dbReference type="SAM" id="MobiDB-lite"/>
    </source>
</evidence>